<keyword evidence="2" id="KW-1185">Reference proteome</keyword>
<name>A0A0A7EKY5_9GAMM</name>
<dbReference type="STRING" id="1348114.OM33_16530"/>
<dbReference type="HOGENOM" id="CLU_2882634_0_0_6"/>
<sequence length="63" mass="7630">MTQVAVLDLFEERAYAFGLKRFFNWLKQLIVRFIHNASYIDNIKNIKYQHVKFWYAACCLAIR</sequence>
<protein>
    <submittedName>
        <fullName evidence="1">Uncharacterized protein</fullName>
    </submittedName>
</protein>
<gene>
    <name evidence="1" type="ORF">OM33_16530</name>
</gene>
<dbReference type="KEGG" id="pseo:OM33_16530"/>
<organism evidence="1 2">
    <name type="scientific">Pseudoalteromonas piratica</name>
    <dbReference type="NCBI Taxonomy" id="1348114"/>
    <lineage>
        <taxon>Bacteria</taxon>
        <taxon>Pseudomonadati</taxon>
        <taxon>Pseudomonadota</taxon>
        <taxon>Gammaproteobacteria</taxon>
        <taxon>Alteromonadales</taxon>
        <taxon>Pseudoalteromonadaceae</taxon>
        <taxon>Pseudoalteromonas</taxon>
    </lineage>
</organism>
<dbReference type="EMBL" id="CP009889">
    <property type="protein sequence ID" value="AIY66731.1"/>
    <property type="molecule type" value="Genomic_DNA"/>
</dbReference>
<evidence type="ECO:0000313" key="2">
    <source>
        <dbReference type="Proteomes" id="UP000030341"/>
    </source>
</evidence>
<dbReference type="AlphaFoldDB" id="A0A0A7EKY5"/>
<evidence type="ECO:0000313" key="1">
    <source>
        <dbReference type="EMBL" id="AIY66731.1"/>
    </source>
</evidence>
<dbReference type="Proteomes" id="UP000030341">
    <property type="component" value="Chromosome 2"/>
</dbReference>
<proteinExistence type="predicted"/>
<reference evidence="1 2" key="1">
    <citation type="submission" date="2014-11" db="EMBL/GenBank/DDBJ databases">
        <title>Complete Genome Sequence of Pseudoalteromonas sp. Strain OCN003 Isolated from Kaneohe Bay, Oahu, Hawaii.</title>
        <authorList>
            <person name="Beurmann S."/>
            <person name="Videau P."/>
            <person name="Ushijima B."/>
            <person name="Smith A.M."/>
            <person name="Aeby G.S."/>
            <person name="Callahan S.M."/>
            <person name="Belcaid M."/>
        </authorList>
    </citation>
    <scope>NUCLEOTIDE SEQUENCE [LARGE SCALE GENOMIC DNA]</scope>
    <source>
        <strain evidence="1 2">OCN003</strain>
    </source>
</reference>
<accession>A0A0A7EKY5</accession>